<dbReference type="STRING" id="37001.A0A1A9W2S0"/>
<feature type="domain" description="B box-type" evidence="6">
    <location>
        <begin position="137"/>
        <end position="179"/>
    </location>
</feature>
<dbReference type="VEuPathDB" id="VectorBase:GBRI004265"/>
<dbReference type="InterPro" id="IPR017907">
    <property type="entry name" value="Znf_RING_CS"/>
</dbReference>
<dbReference type="EnsemblMetazoa" id="GBRI004265-RA">
    <property type="protein sequence ID" value="GBRI004265-PA"/>
    <property type="gene ID" value="GBRI004265"/>
</dbReference>
<keyword evidence="3" id="KW-0862">Zinc</keyword>
<organism evidence="7 8">
    <name type="scientific">Glossina brevipalpis</name>
    <dbReference type="NCBI Taxonomy" id="37001"/>
    <lineage>
        <taxon>Eukaryota</taxon>
        <taxon>Metazoa</taxon>
        <taxon>Ecdysozoa</taxon>
        <taxon>Arthropoda</taxon>
        <taxon>Hexapoda</taxon>
        <taxon>Insecta</taxon>
        <taxon>Pterygota</taxon>
        <taxon>Neoptera</taxon>
        <taxon>Endopterygota</taxon>
        <taxon>Diptera</taxon>
        <taxon>Brachycera</taxon>
        <taxon>Muscomorpha</taxon>
        <taxon>Hippoboscoidea</taxon>
        <taxon>Glossinidae</taxon>
        <taxon>Glossina</taxon>
    </lineage>
</organism>
<keyword evidence="2 4" id="KW-0863">Zinc-finger</keyword>
<evidence type="ECO:0000256" key="1">
    <source>
        <dbReference type="ARBA" id="ARBA00022723"/>
    </source>
</evidence>
<evidence type="ECO:0000259" key="5">
    <source>
        <dbReference type="PROSITE" id="PS50089"/>
    </source>
</evidence>
<keyword evidence="8" id="KW-1185">Reference proteome</keyword>
<name>A0A1A9W2S0_9MUSC</name>
<evidence type="ECO:0000256" key="3">
    <source>
        <dbReference type="ARBA" id="ARBA00022833"/>
    </source>
</evidence>
<evidence type="ECO:0000256" key="2">
    <source>
        <dbReference type="ARBA" id="ARBA00022771"/>
    </source>
</evidence>
<evidence type="ECO:0000259" key="6">
    <source>
        <dbReference type="PROSITE" id="PS50119"/>
    </source>
</evidence>
<dbReference type="PANTHER" id="PTHR25462">
    <property type="entry name" value="BONUS, ISOFORM C-RELATED"/>
    <property type="match status" value="1"/>
</dbReference>
<protein>
    <recommendedName>
        <fullName evidence="9">RING-type domain-containing protein</fullName>
    </recommendedName>
</protein>
<reference evidence="8" key="1">
    <citation type="submission" date="2014-03" db="EMBL/GenBank/DDBJ databases">
        <authorList>
            <person name="Aksoy S."/>
            <person name="Warren W."/>
            <person name="Wilson R.K."/>
        </authorList>
    </citation>
    <scope>NUCLEOTIDE SEQUENCE [LARGE SCALE GENOMIC DNA]</scope>
    <source>
        <strain evidence="8">IAEA</strain>
    </source>
</reference>
<dbReference type="PANTHER" id="PTHR25462:SF296">
    <property type="entry name" value="MEIOTIC P26, ISOFORM F"/>
    <property type="match status" value="1"/>
</dbReference>
<evidence type="ECO:0000256" key="4">
    <source>
        <dbReference type="PROSITE-ProRule" id="PRU00024"/>
    </source>
</evidence>
<feature type="domain" description="RING-type" evidence="5">
    <location>
        <begin position="26"/>
        <end position="77"/>
    </location>
</feature>
<keyword evidence="1" id="KW-0479">Metal-binding</keyword>
<sequence length="263" mass="30592">MLSSLQNNKLFDDKFLASTLRNSRRCPKCRNEYSSTFDRQMGDDNIRSHRPFLLSCGHNMCENCVTHNRKNLECCICLKPIRMSELQITNFRIRHIFDMNFYVLGELNHLKFYRKDASFNNTLVACADNVVFTAPQCAECDNFTAIGKCRQCKACMCKRCFDGVHKHSKTLQKHLLIPLDAIRSPFSQLSKARHCKRHNRVTDCYCRMCDFTCCYECARADHNGHGYCQLIEENNKHIEELTSIMENVKLCRDSVKNAEKICT</sequence>
<evidence type="ECO:0000313" key="7">
    <source>
        <dbReference type="EnsemblMetazoa" id="GBRI004265-PA"/>
    </source>
</evidence>
<dbReference type="PROSITE" id="PS50089">
    <property type="entry name" value="ZF_RING_2"/>
    <property type="match status" value="1"/>
</dbReference>
<dbReference type="InterPro" id="IPR047153">
    <property type="entry name" value="TRIM45/56/19-like"/>
</dbReference>
<feature type="domain" description="B box-type" evidence="6">
    <location>
        <begin position="190"/>
        <end position="230"/>
    </location>
</feature>
<dbReference type="GO" id="GO:0008270">
    <property type="term" value="F:zinc ion binding"/>
    <property type="evidence" value="ECO:0007669"/>
    <property type="project" value="UniProtKB-KW"/>
</dbReference>
<dbReference type="Gene3D" id="3.30.40.10">
    <property type="entry name" value="Zinc/RING finger domain, C3HC4 (zinc finger)"/>
    <property type="match status" value="1"/>
</dbReference>
<dbReference type="InterPro" id="IPR013083">
    <property type="entry name" value="Znf_RING/FYVE/PHD"/>
</dbReference>
<dbReference type="Gene3D" id="3.30.160.60">
    <property type="entry name" value="Classic Zinc Finger"/>
    <property type="match status" value="1"/>
</dbReference>
<dbReference type="PROSITE" id="PS00518">
    <property type="entry name" value="ZF_RING_1"/>
    <property type="match status" value="1"/>
</dbReference>
<dbReference type="CDD" id="cd19757">
    <property type="entry name" value="Bbox1"/>
    <property type="match status" value="1"/>
</dbReference>
<evidence type="ECO:0000313" key="8">
    <source>
        <dbReference type="Proteomes" id="UP000091820"/>
    </source>
</evidence>
<dbReference type="InterPro" id="IPR001841">
    <property type="entry name" value="Znf_RING"/>
</dbReference>
<reference evidence="7" key="2">
    <citation type="submission" date="2020-05" db="UniProtKB">
        <authorList>
            <consortium name="EnsemblMetazoa"/>
        </authorList>
    </citation>
    <scope>IDENTIFICATION</scope>
    <source>
        <strain evidence="7">IAEA</strain>
    </source>
</reference>
<dbReference type="SMART" id="SM00184">
    <property type="entry name" value="RING"/>
    <property type="match status" value="1"/>
</dbReference>
<dbReference type="Proteomes" id="UP000091820">
    <property type="component" value="Unassembled WGS sequence"/>
</dbReference>
<dbReference type="PROSITE" id="PS50119">
    <property type="entry name" value="ZF_BBOX"/>
    <property type="match status" value="2"/>
</dbReference>
<dbReference type="InterPro" id="IPR000315">
    <property type="entry name" value="Znf_B-box"/>
</dbReference>
<dbReference type="AlphaFoldDB" id="A0A1A9W2S0"/>
<evidence type="ECO:0008006" key="9">
    <source>
        <dbReference type="Google" id="ProtNLM"/>
    </source>
</evidence>
<dbReference type="SMART" id="SM00336">
    <property type="entry name" value="BBOX"/>
    <property type="match status" value="2"/>
</dbReference>
<dbReference type="SUPFAM" id="SSF57845">
    <property type="entry name" value="B-box zinc-binding domain"/>
    <property type="match status" value="1"/>
</dbReference>
<proteinExistence type="predicted"/>
<accession>A0A1A9W2S0</accession>